<dbReference type="Gene3D" id="3.10.105.10">
    <property type="entry name" value="Dipeptide-binding Protein, Domain 3"/>
    <property type="match status" value="1"/>
</dbReference>
<dbReference type="InterPro" id="IPR039424">
    <property type="entry name" value="SBP_5"/>
</dbReference>
<dbReference type="Gene3D" id="3.90.76.10">
    <property type="entry name" value="Dipeptide-binding Protein, Domain 1"/>
    <property type="match status" value="1"/>
</dbReference>
<keyword evidence="4" id="KW-0472">Membrane</keyword>
<evidence type="ECO:0000313" key="6">
    <source>
        <dbReference type="EMBL" id="KKN55194.1"/>
    </source>
</evidence>
<dbReference type="PANTHER" id="PTHR30290:SF9">
    <property type="entry name" value="OLIGOPEPTIDE-BINDING PROTEIN APPA"/>
    <property type="match status" value="1"/>
</dbReference>
<dbReference type="PROSITE" id="PS01040">
    <property type="entry name" value="SBP_BACTERIAL_5"/>
    <property type="match status" value="1"/>
</dbReference>
<evidence type="ECO:0000256" key="2">
    <source>
        <dbReference type="ARBA" id="ARBA00022448"/>
    </source>
</evidence>
<protein>
    <recommendedName>
        <fullName evidence="5">Solute-binding protein family 5 domain-containing protein</fullName>
    </recommendedName>
</protein>
<dbReference type="PANTHER" id="PTHR30290">
    <property type="entry name" value="PERIPLASMIC BINDING COMPONENT OF ABC TRANSPORTER"/>
    <property type="match status" value="1"/>
</dbReference>
<feature type="transmembrane region" description="Helical" evidence="4">
    <location>
        <begin position="666"/>
        <end position="684"/>
    </location>
</feature>
<evidence type="ECO:0000256" key="4">
    <source>
        <dbReference type="SAM" id="Phobius"/>
    </source>
</evidence>
<dbReference type="InterPro" id="IPR000914">
    <property type="entry name" value="SBP_5_dom"/>
</dbReference>
<keyword evidence="4" id="KW-0812">Transmembrane</keyword>
<comment type="caution">
    <text evidence="6">The sequence shown here is derived from an EMBL/GenBank/DDBJ whole genome shotgun (WGS) entry which is preliminary data.</text>
</comment>
<sequence>MIPVLATSWTITPWPDEMNYHPDGAFENKGGVRAIEFTLREGVKFHDGSDFNATVAKWNIDRDIVISGNLTGKLTGDLLTDEMYKAIFSYWLPAAHWSQFETDTWNVSQFIGQPASYAEYGATKSNSAHPVWGWLYDWAYDGAYSRIKNVTITEDKQSGGKIKVYFNDWSAVFLYVDDHTMISMDAYKDYFDIPIKGLGDVSGFGQPDVSGGYPSTGFPGHLIGTGPYRFIEHDEVLGQGTMERFDDWWNSTDMQVLGLHKVPEIFVATFITTTTGFQGRNLAMVTGEIDYTADDGQLVYGDMVASPDINYVETGVGLDRDFITLNSINETYWKDWADWGPSVVNLTDATYSQFPWLGDMRYLADVDDVDGRVYTDGINRAMRKALSYAFDYDTYINVIKGGRAVRSDGFLPSTNEYYNPSIPLATRDLTIARQALIDDPFLNATIAARGLDITNATEDWVNVAESDPIFEFKLLWDISNYDKASVFGNSIKDIGMTLGGLNGAPDGNLLIQPDVYTVLFGEDIGSVPWFTSHGLPSEWGSLNYKYGPVAEYFYRSPGSADYAFDYAIFPFEGLTNTGFHYNATVDRWIDKTWFVDKITAQELWDNMTKHFQTWHYTEIMIASSLTGFAINKDFEWQLPRLGYEFVKYIGTVGVGAGTQIPGFQTAAILAIALVTITGIGYSLNRKRKRA</sequence>
<proteinExistence type="inferred from homology"/>
<dbReference type="Pfam" id="PF00496">
    <property type="entry name" value="SBP_bac_5"/>
    <property type="match status" value="2"/>
</dbReference>
<dbReference type="Gene3D" id="3.40.190.10">
    <property type="entry name" value="Periplasmic binding protein-like II"/>
    <property type="match status" value="1"/>
</dbReference>
<dbReference type="GO" id="GO:0015833">
    <property type="term" value="P:peptide transport"/>
    <property type="evidence" value="ECO:0007669"/>
    <property type="project" value="TreeGrafter"/>
</dbReference>
<reference evidence="6" key="1">
    <citation type="journal article" date="2015" name="Nature">
        <title>Complex archaea that bridge the gap between prokaryotes and eukaryotes.</title>
        <authorList>
            <person name="Spang A."/>
            <person name="Saw J.H."/>
            <person name="Jorgensen S.L."/>
            <person name="Zaremba-Niedzwiedzka K."/>
            <person name="Martijn J."/>
            <person name="Lind A.E."/>
            <person name="van Eijk R."/>
            <person name="Schleper C."/>
            <person name="Guy L."/>
            <person name="Ettema T.J."/>
        </authorList>
    </citation>
    <scope>NUCLEOTIDE SEQUENCE</scope>
</reference>
<keyword evidence="3" id="KW-0732">Signal</keyword>
<name>A0A0F9RKB7_9ZZZZ</name>
<dbReference type="GO" id="GO:1904680">
    <property type="term" value="F:peptide transmembrane transporter activity"/>
    <property type="evidence" value="ECO:0007669"/>
    <property type="project" value="TreeGrafter"/>
</dbReference>
<evidence type="ECO:0000256" key="1">
    <source>
        <dbReference type="ARBA" id="ARBA00005695"/>
    </source>
</evidence>
<gene>
    <name evidence="6" type="ORF">LCGC14_0584640</name>
</gene>
<accession>A0A0F9RKB7</accession>
<keyword evidence="4" id="KW-1133">Transmembrane helix</keyword>
<feature type="domain" description="Solute-binding protein family 5" evidence="5">
    <location>
        <begin position="2"/>
        <end position="65"/>
    </location>
</feature>
<evidence type="ECO:0000259" key="5">
    <source>
        <dbReference type="Pfam" id="PF00496"/>
    </source>
</evidence>
<organism evidence="6">
    <name type="scientific">marine sediment metagenome</name>
    <dbReference type="NCBI Taxonomy" id="412755"/>
    <lineage>
        <taxon>unclassified sequences</taxon>
        <taxon>metagenomes</taxon>
        <taxon>ecological metagenomes</taxon>
    </lineage>
</organism>
<keyword evidence="2" id="KW-0813">Transport</keyword>
<feature type="domain" description="Solute-binding protein family 5" evidence="5">
    <location>
        <begin position="212"/>
        <end position="436"/>
    </location>
</feature>
<comment type="similarity">
    <text evidence="1">Belongs to the bacterial solute-binding protein 5 family.</text>
</comment>
<evidence type="ECO:0000256" key="3">
    <source>
        <dbReference type="ARBA" id="ARBA00022729"/>
    </source>
</evidence>
<dbReference type="InterPro" id="IPR023765">
    <property type="entry name" value="SBP_5_CS"/>
</dbReference>
<dbReference type="EMBL" id="LAZR01000896">
    <property type="protein sequence ID" value="KKN55194.1"/>
    <property type="molecule type" value="Genomic_DNA"/>
</dbReference>
<dbReference type="SUPFAM" id="SSF53850">
    <property type="entry name" value="Periplasmic binding protein-like II"/>
    <property type="match status" value="1"/>
</dbReference>
<dbReference type="AlphaFoldDB" id="A0A0F9RKB7"/>